<evidence type="ECO:0000313" key="2">
    <source>
        <dbReference type="EMBL" id="KAI5072121.1"/>
    </source>
</evidence>
<protein>
    <submittedName>
        <fullName evidence="2">Uncharacterized protein</fullName>
    </submittedName>
</protein>
<keyword evidence="1" id="KW-1133">Transmembrane helix</keyword>
<sequence>MLAASYLQAMHEHLLYELQAPLASMSMHLLLLQEEAINEELALQLMGASPLEIMERALDMFKSDIAIALSLDIGEGMFKSDIAFALCFVHLYLLLAYTGLEDLSYM</sequence>
<dbReference type="OrthoDB" id="1750135at2759"/>
<feature type="transmembrane region" description="Helical" evidence="1">
    <location>
        <begin position="82"/>
        <end position="100"/>
    </location>
</feature>
<evidence type="ECO:0000256" key="1">
    <source>
        <dbReference type="SAM" id="Phobius"/>
    </source>
</evidence>
<evidence type="ECO:0000313" key="3">
    <source>
        <dbReference type="Proteomes" id="UP000886520"/>
    </source>
</evidence>
<reference evidence="2" key="1">
    <citation type="submission" date="2021-01" db="EMBL/GenBank/DDBJ databases">
        <title>Adiantum capillus-veneris genome.</title>
        <authorList>
            <person name="Fang Y."/>
            <person name="Liao Q."/>
        </authorList>
    </citation>
    <scope>NUCLEOTIDE SEQUENCE</scope>
    <source>
        <strain evidence="2">H3</strain>
        <tissue evidence="2">Leaf</tissue>
    </source>
</reference>
<accession>A0A9D4UR08</accession>
<dbReference type="EMBL" id="JABFUD020000012">
    <property type="protein sequence ID" value="KAI5072121.1"/>
    <property type="molecule type" value="Genomic_DNA"/>
</dbReference>
<proteinExistence type="predicted"/>
<gene>
    <name evidence="2" type="ORF">GOP47_0012227</name>
</gene>
<dbReference type="AlphaFoldDB" id="A0A9D4UR08"/>
<name>A0A9D4UR08_ADICA</name>
<comment type="caution">
    <text evidence="2">The sequence shown here is derived from an EMBL/GenBank/DDBJ whole genome shotgun (WGS) entry which is preliminary data.</text>
</comment>
<keyword evidence="1" id="KW-0472">Membrane</keyword>
<dbReference type="Proteomes" id="UP000886520">
    <property type="component" value="Chromosome 12"/>
</dbReference>
<keyword evidence="3" id="KW-1185">Reference proteome</keyword>
<organism evidence="2 3">
    <name type="scientific">Adiantum capillus-veneris</name>
    <name type="common">Maidenhair fern</name>
    <dbReference type="NCBI Taxonomy" id="13818"/>
    <lineage>
        <taxon>Eukaryota</taxon>
        <taxon>Viridiplantae</taxon>
        <taxon>Streptophyta</taxon>
        <taxon>Embryophyta</taxon>
        <taxon>Tracheophyta</taxon>
        <taxon>Polypodiopsida</taxon>
        <taxon>Polypodiidae</taxon>
        <taxon>Polypodiales</taxon>
        <taxon>Pteridineae</taxon>
        <taxon>Pteridaceae</taxon>
        <taxon>Vittarioideae</taxon>
        <taxon>Adiantum</taxon>
    </lineage>
</organism>
<keyword evidence="1" id="KW-0812">Transmembrane</keyword>